<evidence type="ECO:0008006" key="3">
    <source>
        <dbReference type="Google" id="ProtNLM"/>
    </source>
</evidence>
<sequence length="136" mass="15122">MQSITQQPPRFFRGLPTELILEIMSYLAPDALLSFGFANYHLLVRHPMAPLLSSCTMIRLVHQAAVPRTRTTGQLSVPTEVNLQILRHLGPVDSLNYAMANYLILAQQGIAPSLSSETLRRLNRAVQRGPESEANT</sequence>
<protein>
    <recommendedName>
        <fullName evidence="3">F-box domain-containing protein</fullName>
    </recommendedName>
</protein>
<evidence type="ECO:0000313" key="1">
    <source>
        <dbReference type="EMBL" id="THW75251.1"/>
    </source>
</evidence>
<dbReference type="Proteomes" id="UP000308802">
    <property type="component" value="Unassembled WGS sequence"/>
</dbReference>
<evidence type="ECO:0000313" key="2">
    <source>
        <dbReference type="Proteomes" id="UP000308802"/>
    </source>
</evidence>
<name>A0A4S9A805_AURPU</name>
<dbReference type="EMBL" id="QZAO01000102">
    <property type="protein sequence ID" value="THW75251.1"/>
    <property type="molecule type" value="Genomic_DNA"/>
</dbReference>
<dbReference type="InterPro" id="IPR036047">
    <property type="entry name" value="F-box-like_dom_sf"/>
</dbReference>
<dbReference type="AlphaFoldDB" id="A0A4S9A805"/>
<accession>A0A4S9A805</accession>
<reference evidence="1 2" key="1">
    <citation type="submission" date="2018-10" db="EMBL/GenBank/DDBJ databases">
        <title>Fifty Aureobasidium pullulans genomes reveal a recombining polyextremotolerant generalist.</title>
        <authorList>
            <person name="Gostincar C."/>
            <person name="Turk M."/>
            <person name="Zajc J."/>
            <person name="Gunde-Cimerman N."/>
        </authorList>
    </citation>
    <scope>NUCLEOTIDE SEQUENCE [LARGE SCALE GENOMIC DNA]</scope>
    <source>
        <strain evidence="1 2">EXF-10659</strain>
    </source>
</reference>
<proteinExistence type="predicted"/>
<organism evidence="1 2">
    <name type="scientific">Aureobasidium pullulans</name>
    <name type="common">Black yeast</name>
    <name type="synonym">Pullularia pullulans</name>
    <dbReference type="NCBI Taxonomy" id="5580"/>
    <lineage>
        <taxon>Eukaryota</taxon>
        <taxon>Fungi</taxon>
        <taxon>Dikarya</taxon>
        <taxon>Ascomycota</taxon>
        <taxon>Pezizomycotina</taxon>
        <taxon>Dothideomycetes</taxon>
        <taxon>Dothideomycetidae</taxon>
        <taxon>Dothideales</taxon>
        <taxon>Saccotheciaceae</taxon>
        <taxon>Aureobasidium</taxon>
    </lineage>
</organism>
<gene>
    <name evidence="1" type="ORF">D6D19_04184</name>
</gene>
<comment type="caution">
    <text evidence="1">The sequence shown here is derived from an EMBL/GenBank/DDBJ whole genome shotgun (WGS) entry which is preliminary data.</text>
</comment>
<dbReference type="SUPFAM" id="SSF81383">
    <property type="entry name" value="F-box domain"/>
    <property type="match status" value="1"/>
</dbReference>